<reference evidence="2" key="1">
    <citation type="submission" date="2016-11" db="UniProtKB">
        <authorList>
            <consortium name="WormBaseParasite"/>
        </authorList>
    </citation>
    <scope>IDENTIFICATION</scope>
</reference>
<name>A0A1I8BAM7_MELHA</name>
<proteinExistence type="predicted"/>
<dbReference type="WBParaSite" id="MhA1_Contig1827.frz3.gene2">
    <property type="protein sequence ID" value="MhA1_Contig1827.frz3.gene2"/>
    <property type="gene ID" value="MhA1_Contig1827.frz3.gene2"/>
</dbReference>
<accession>A0A1I8BAM7</accession>
<dbReference type="AlphaFoldDB" id="A0A1I8BAM7"/>
<evidence type="ECO:0000313" key="1">
    <source>
        <dbReference type="Proteomes" id="UP000095281"/>
    </source>
</evidence>
<evidence type="ECO:0000313" key="2">
    <source>
        <dbReference type="WBParaSite" id="MhA1_Contig1827.frz3.gene2"/>
    </source>
</evidence>
<protein>
    <submittedName>
        <fullName evidence="2">Uncharacterized protein</fullName>
    </submittedName>
</protein>
<sequence length="194" mass="22000">MPMCGNGYFDQMKHCALTNFFDDQKPENVPKDNRHKKMLILLDGCATCSNGGKITGLRITHLEESGGFFSKCSKEKEFEAFGVSDLSINIPASNKVDGDSATFTVPAILTHRVCNNIFYENIGTDKYVDVKLHIDYMYDRVAEIRGLWINLDEGNNIKQYVLKGLTYSIENKMAEGWTDPHLDCWTKNKICNLK</sequence>
<dbReference type="Proteomes" id="UP000095281">
    <property type="component" value="Unplaced"/>
</dbReference>
<organism evidence="1 2">
    <name type="scientific">Meloidogyne hapla</name>
    <name type="common">Root-knot nematode worm</name>
    <dbReference type="NCBI Taxonomy" id="6305"/>
    <lineage>
        <taxon>Eukaryota</taxon>
        <taxon>Metazoa</taxon>
        <taxon>Ecdysozoa</taxon>
        <taxon>Nematoda</taxon>
        <taxon>Chromadorea</taxon>
        <taxon>Rhabditida</taxon>
        <taxon>Tylenchina</taxon>
        <taxon>Tylenchomorpha</taxon>
        <taxon>Tylenchoidea</taxon>
        <taxon>Meloidogynidae</taxon>
        <taxon>Meloidogyninae</taxon>
        <taxon>Meloidogyne</taxon>
    </lineage>
</organism>
<keyword evidence="1" id="KW-1185">Reference proteome</keyword>